<keyword evidence="2" id="KW-0472">Membrane</keyword>
<dbReference type="PANTHER" id="PTHR34200:SF2">
    <property type="entry name" value="TRANSMEMBRANE PROTEIN"/>
    <property type="match status" value="1"/>
</dbReference>
<dbReference type="GeneID" id="110776730"/>
<organism evidence="5 6">
    <name type="scientific">Spinacia oleracea</name>
    <name type="common">Spinach</name>
    <dbReference type="NCBI Taxonomy" id="3562"/>
    <lineage>
        <taxon>Eukaryota</taxon>
        <taxon>Viridiplantae</taxon>
        <taxon>Streptophyta</taxon>
        <taxon>Embryophyta</taxon>
        <taxon>Tracheophyta</taxon>
        <taxon>Spermatophyta</taxon>
        <taxon>Magnoliopsida</taxon>
        <taxon>eudicotyledons</taxon>
        <taxon>Gunneridae</taxon>
        <taxon>Pentapetalae</taxon>
        <taxon>Caryophyllales</taxon>
        <taxon>Chenopodiaceae</taxon>
        <taxon>Chenopodioideae</taxon>
        <taxon>Anserineae</taxon>
        <taxon>Spinacia</taxon>
    </lineage>
</organism>
<evidence type="ECO:0000256" key="1">
    <source>
        <dbReference type="SAM" id="MobiDB-lite"/>
    </source>
</evidence>
<accession>A0A9R0JJT8</accession>
<feature type="region of interest" description="Disordered" evidence="1">
    <location>
        <begin position="32"/>
        <end position="175"/>
    </location>
</feature>
<feature type="chain" id="PRO_5040250052" description="DUF7356 domain-containing protein" evidence="3">
    <location>
        <begin position="23"/>
        <end position="384"/>
    </location>
</feature>
<feature type="domain" description="DUF7356" evidence="4">
    <location>
        <begin position="171"/>
        <end position="267"/>
    </location>
</feature>
<feature type="transmembrane region" description="Helical" evidence="2">
    <location>
        <begin position="289"/>
        <end position="311"/>
    </location>
</feature>
<dbReference type="InterPro" id="IPR055780">
    <property type="entry name" value="DUF7356"/>
</dbReference>
<evidence type="ECO:0000313" key="6">
    <source>
        <dbReference type="RefSeq" id="XP_021836978.1"/>
    </source>
</evidence>
<evidence type="ECO:0000256" key="3">
    <source>
        <dbReference type="SAM" id="SignalP"/>
    </source>
</evidence>
<keyword evidence="3" id="KW-0732">Signal</keyword>
<proteinExistence type="predicted"/>
<dbReference type="Pfam" id="PF24053">
    <property type="entry name" value="DUF7356"/>
    <property type="match status" value="1"/>
</dbReference>
<evidence type="ECO:0000313" key="5">
    <source>
        <dbReference type="Proteomes" id="UP000813463"/>
    </source>
</evidence>
<dbReference type="PANTHER" id="PTHR34200">
    <property type="entry name" value="DENTIN SIALOPHOSPHOPROTEIN-LIKE ISOFORM X1"/>
    <property type="match status" value="1"/>
</dbReference>
<name>A0A9R0JJT8_SPIOL</name>
<evidence type="ECO:0000256" key="2">
    <source>
        <dbReference type="SAM" id="Phobius"/>
    </source>
</evidence>
<feature type="compositionally biased region" description="Basic and acidic residues" evidence="1">
    <location>
        <begin position="104"/>
        <end position="162"/>
    </location>
</feature>
<gene>
    <name evidence="6" type="primary">LOC110776730</name>
</gene>
<keyword evidence="2" id="KW-0812">Transmembrane</keyword>
<keyword evidence="5" id="KW-1185">Reference proteome</keyword>
<dbReference type="KEGG" id="soe:110776730"/>
<dbReference type="Proteomes" id="UP000813463">
    <property type="component" value="Chromosome 5"/>
</dbReference>
<feature type="compositionally biased region" description="Basic and acidic residues" evidence="1">
    <location>
        <begin position="62"/>
        <end position="71"/>
    </location>
</feature>
<keyword evidence="2" id="KW-1133">Transmembrane helix</keyword>
<dbReference type="AlphaFoldDB" id="A0A9R0JJT8"/>
<sequence length="384" mass="42295">MGNNVIWTVILVFLLVADASDAAFLRNFRNLAASPPNEDPKKPGSPIPSPVLPGKQPSLVGEEEKGKEKKQIGPPPATKAGKDSSNDKQVTSTTHTPPLTPPLDSKELSNTKEAVKEKEKGEEKKEEEKEKGEEKKEEEKEKAEEKGEEKEEQKDKEKEKGVSKPVVPVGSDENCDGVERRCQDLKSMSACIKSFDYDSKDLVLLIHNKGDSGLKVDVTAVSSGSKQKVIDVLKHQSKQVKMSVGDAGIDEITLNAGNGQCMLHLGVPASQGNFFRSIPSYSKFVTPIYGAYLMLVITLIAGGVFACCCWFRKRKGQRDTLYQELEMSMPESAVAAETAEGWDEVWDDEWDEENAVRSPGGHRISANGLTSRNAKKDDWEDWDD</sequence>
<feature type="signal peptide" evidence="3">
    <location>
        <begin position="1"/>
        <end position="22"/>
    </location>
</feature>
<dbReference type="OrthoDB" id="785602at2759"/>
<protein>
    <recommendedName>
        <fullName evidence="4">DUF7356 domain-containing protein</fullName>
    </recommendedName>
</protein>
<evidence type="ECO:0000259" key="4">
    <source>
        <dbReference type="Pfam" id="PF24053"/>
    </source>
</evidence>
<reference evidence="6" key="2">
    <citation type="submission" date="2025-08" db="UniProtKB">
        <authorList>
            <consortium name="RefSeq"/>
        </authorList>
    </citation>
    <scope>IDENTIFICATION</scope>
    <source>
        <tissue evidence="6">Leaf</tissue>
    </source>
</reference>
<dbReference type="RefSeq" id="XP_021836978.1">
    <property type="nucleotide sequence ID" value="XM_021981286.2"/>
</dbReference>
<reference evidence="5" key="1">
    <citation type="journal article" date="2021" name="Nat. Commun.">
        <title>Genomic analyses provide insights into spinach domestication and the genetic basis of agronomic traits.</title>
        <authorList>
            <person name="Cai X."/>
            <person name="Sun X."/>
            <person name="Xu C."/>
            <person name="Sun H."/>
            <person name="Wang X."/>
            <person name="Ge C."/>
            <person name="Zhang Z."/>
            <person name="Wang Q."/>
            <person name="Fei Z."/>
            <person name="Jiao C."/>
            <person name="Wang Q."/>
        </authorList>
    </citation>
    <scope>NUCLEOTIDE SEQUENCE [LARGE SCALE GENOMIC DNA]</scope>
    <source>
        <strain evidence="5">cv. Varoflay</strain>
    </source>
</reference>